<evidence type="ECO:0000313" key="5">
    <source>
        <dbReference type="Proteomes" id="UP000309061"/>
    </source>
</evidence>
<evidence type="ECO:0000256" key="1">
    <source>
        <dbReference type="SAM" id="Coils"/>
    </source>
</evidence>
<feature type="region of interest" description="Disordered" evidence="2">
    <location>
        <begin position="320"/>
        <end position="343"/>
    </location>
</feature>
<dbReference type="RefSeq" id="WP_136497317.1">
    <property type="nucleotide sequence ID" value="NZ_CP046052.1"/>
</dbReference>
<feature type="transmembrane region" description="Helical" evidence="3">
    <location>
        <begin position="6"/>
        <end position="28"/>
    </location>
</feature>
<accession>A0A6B8KGH3</accession>
<keyword evidence="1" id="KW-0175">Coiled coil</keyword>
<proteinExistence type="predicted"/>
<evidence type="ECO:0000313" key="4">
    <source>
        <dbReference type="EMBL" id="QGM47446.1"/>
    </source>
</evidence>
<reference evidence="4 5" key="1">
    <citation type="submission" date="2019-11" db="EMBL/GenBank/DDBJ databases">
        <title>The genome sequence of Methylocystis heyeri.</title>
        <authorList>
            <person name="Oshkin I.Y."/>
            <person name="Miroshnikov K."/>
            <person name="Dedysh S.N."/>
        </authorList>
    </citation>
    <scope>NUCLEOTIDE SEQUENCE [LARGE SCALE GENOMIC DNA]</scope>
    <source>
        <strain evidence="4 5">H2</strain>
    </source>
</reference>
<dbReference type="EMBL" id="CP046052">
    <property type="protein sequence ID" value="QGM47446.1"/>
    <property type="molecule type" value="Genomic_DNA"/>
</dbReference>
<evidence type="ECO:0000256" key="2">
    <source>
        <dbReference type="SAM" id="MobiDB-lite"/>
    </source>
</evidence>
<sequence>MSIEQAMYFALGFLVAGLLTLMFTPALWRRAMRLSMRRLQLLAPLSREEAIAERDLLRAEFALRERRMEQEMEAIKASKAQDLLEVGRHALRIAGLDESLKKSEAKGRELEHSLQEAQKNAVDRAGLLNATQSALLEVTQHAERGVASLRALRGAHEEQGREKDEALSRAAALETRIDELGRENDELRRELNKLQADFAEIAAEAKRLGAVDAEAGQLNEEFRKVSIARDFLEETLTETRERSKQSEERQAAEIAHLEKALRLARAEARDHADRLETARADNSMLQGAIEALRADHARRGAGGGADAKDVADLRKEISGLAAQIVGDPPPGEKRDQAASAKRA</sequence>
<dbReference type="OrthoDB" id="7826912at2"/>
<dbReference type="AlphaFoldDB" id="A0A6B8KGH3"/>
<organism evidence="4 5">
    <name type="scientific">Methylocystis heyeri</name>
    <dbReference type="NCBI Taxonomy" id="391905"/>
    <lineage>
        <taxon>Bacteria</taxon>
        <taxon>Pseudomonadati</taxon>
        <taxon>Pseudomonadota</taxon>
        <taxon>Alphaproteobacteria</taxon>
        <taxon>Hyphomicrobiales</taxon>
        <taxon>Methylocystaceae</taxon>
        <taxon>Methylocystis</taxon>
    </lineage>
</organism>
<keyword evidence="5" id="KW-1185">Reference proteome</keyword>
<gene>
    <name evidence="4" type="ORF">H2LOC_018095</name>
</gene>
<name>A0A6B8KGH3_9HYPH</name>
<keyword evidence="3" id="KW-1133">Transmembrane helix</keyword>
<keyword evidence="3" id="KW-0472">Membrane</keyword>
<dbReference type="Proteomes" id="UP000309061">
    <property type="component" value="Chromosome"/>
</dbReference>
<feature type="coiled-coil region" evidence="1">
    <location>
        <begin position="229"/>
        <end position="295"/>
    </location>
</feature>
<evidence type="ECO:0000256" key="3">
    <source>
        <dbReference type="SAM" id="Phobius"/>
    </source>
</evidence>
<feature type="coiled-coil region" evidence="1">
    <location>
        <begin position="156"/>
        <end position="204"/>
    </location>
</feature>
<protein>
    <submittedName>
        <fullName evidence="4">Uncharacterized protein</fullName>
    </submittedName>
</protein>
<keyword evidence="3" id="KW-0812">Transmembrane</keyword>
<dbReference type="KEGG" id="mhey:H2LOC_018095"/>